<dbReference type="RefSeq" id="WP_349298697.1">
    <property type="nucleotide sequence ID" value="NZ_JBEDNQ010000005.1"/>
</dbReference>
<dbReference type="EMBL" id="JBEDNQ010000005">
    <property type="protein sequence ID" value="MEQ3551624.1"/>
    <property type="molecule type" value="Genomic_DNA"/>
</dbReference>
<evidence type="ECO:0000256" key="2">
    <source>
        <dbReference type="SAM" id="SignalP"/>
    </source>
</evidence>
<feature type="region of interest" description="Disordered" evidence="1">
    <location>
        <begin position="131"/>
        <end position="155"/>
    </location>
</feature>
<feature type="compositionally biased region" description="Polar residues" evidence="1">
    <location>
        <begin position="28"/>
        <end position="52"/>
    </location>
</feature>
<evidence type="ECO:0008006" key="5">
    <source>
        <dbReference type="Google" id="ProtNLM"/>
    </source>
</evidence>
<feature type="region of interest" description="Disordered" evidence="1">
    <location>
        <begin position="26"/>
        <end position="76"/>
    </location>
</feature>
<feature type="compositionally biased region" description="Basic and acidic residues" evidence="1">
    <location>
        <begin position="53"/>
        <end position="64"/>
    </location>
</feature>
<comment type="caution">
    <text evidence="3">The sequence shown here is derived from an EMBL/GenBank/DDBJ whole genome shotgun (WGS) entry which is preliminary data.</text>
</comment>
<sequence length="155" mass="15807">MLKKAGIVVAAGAASLVAMSPLAFAGDTTENSNNDNSQRSVTKTYTDNTNNSKDIDKTDLDFQKGHNGGNVADKSGSGLINISGNNVNASPTTCGNLLSGNSIVDGALGGLFNENTTESAAAAATECDVDSATGDNFHQKNVDPAHHYGDSKGTK</sequence>
<feature type="compositionally biased region" description="Basic and acidic residues" evidence="1">
    <location>
        <begin position="137"/>
        <end position="155"/>
    </location>
</feature>
<keyword evidence="2" id="KW-0732">Signal</keyword>
<keyword evidence="4" id="KW-1185">Reference proteome</keyword>
<accession>A0ABV1KAX5</accession>
<feature type="chain" id="PRO_5047418347" description="Secreted protein" evidence="2">
    <location>
        <begin position="26"/>
        <end position="155"/>
    </location>
</feature>
<evidence type="ECO:0000313" key="3">
    <source>
        <dbReference type="EMBL" id="MEQ3551624.1"/>
    </source>
</evidence>
<proteinExistence type="predicted"/>
<feature type="signal peptide" evidence="2">
    <location>
        <begin position="1"/>
        <end position="25"/>
    </location>
</feature>
<organism evidence="3 4">
    <name type="scientific">Pseudonocardia nematodicida</name>
    <dbReference type="NCBI Taxonomy" id="1206997"/>
    <lineage>
        <taxon>Bacteria</taxon>
        <taxon>Bacillati</taxon>
        <taxon>Actinomycetota</taxon>
        <taxon>Actinomycetes</taxon>
        <taxon>Pseudonocardiales</taxon>
        <taxon>Pseudonocardiaceae</taxon>
        <taxon>Pseudonocardia</taxon>
    </lineage>
</organism>
<name>A0ABV1KAX5_9PSEU</name>
<dbReference type="Proteomes" id="UP001494902">
    <property type="component" value="Unassembled WGS sequence"/>
</dbReference>
<gene>
    <name evidence="3" type="ORF">WIS52_14205</name>
</gene>
<evidence type="ECO:0000256" key="1">
    <source>
        <dbReference type="SAM" id="MobiDB-lite"/>
    </source>
</evidence>
<reference evidence="3 4" key="1">
    <citation type="submission" date="2024-03" db="EMBL/GenBank/DDBJ databases">
        <title>Draft genome sequence of Pseudonocardia nematodicida JCM 31783.</title>
        <authorList>
            <person name="Butdee W."/>
            <person name="Duangmal K."/>
        </authorList>
    </citation>
    <scope>NUCLEOTIDE SEQUENCE [LARGE SCALE GENOMIC DNA]</scope>
    <source>
        <strain evidence="3 4">JCM 31783</strain>
    </source>
</reference>
<evidence type="ECO:0000313" key="4">
    <source>
        <dbReference type="Proteomes" id="UP001494902"/>
    </source>
</evidence>
<protein>
    <recommendedName>
        <fullName evidence="5">Secreted protein</fullName>
    </recommendedName>
</protein>